<feature type="domain" description="Helicase ATP-binding" evidence="5">
    <location>
        <begin position="68"/>
        <end position="235"/>
    </location>
</feature>
<dbReference type="Proteomes" id="UP000693970">
    <property type="component" value="Unassembled WGS sequence"/>
</dbReference>
<keyword evidence="2" id="KW-0378">Hydrolase</keyword>
<dbReference type="PROSITE" id="PS51192">
    <property type="entry name" value="HELICASE_ATP_BIND_1"/>
    <property type="match status" value="1"/>
</dbReference>
<dbReference type="GO" id="GO:0008270">
    <property type="term" value="F:zinc ion binding"/>
    <property type="evidence" value="ECO:0007669"/>
    <property type="project" value="InterPro"/>
</dbReference>
<dbReference type="InterPro" id="IPR000330">
    <property type="entry name" value="SNF2_N"/>
</dbReference>
<protein>
    <submittedName>
        <fullName evidence="7">Helicase</fullName>
    </submittedName>
</protein>
<sequence length="1054" mass="116585">MQSMSLPPLQNDATDKNSALERLLKELRPFQREAYDFATKGIVNTRQDESSGSASDIKRKTNSPVVYDPKLMGQGRLLLADEPGLGKSATSLAIMTHYREEWPLLILCPSSLRFTWPGEIEKFLPELPPSAVYVVQGFDDADFYENEWKRKRIKIVVASYSLLQKRSAAARVLQEFKFECVIADESHNLKQKSSQRTQLALPLLQNAKRLMLLSGTPALARPVELWTQVYALAPDLFGNYSTFTKKYCAARRGRFGWDVSGMSNADELHSKLRQIMVRRLKADVLDELPAKQRSVIPIAISKSKRKDCEALMKELNETRQSVADLIGDEAYGANFEARRLMMQAYQSSGVAKAEGVCDYLLEWIRGSGTQKVLIFAHHKAVLDAIENAVAKELKGGGHIRIDGTVSSQERALRVKKFQTCGGVKVGILSMTAAGVGLTLTAASTVMFAELHWTPGVLAQAEDRCHRISQKNSVNVMYLVCDDSNLSIDMQLWHMLGRKINKLGRVVDGAQDAGLDAQKATVDSSRIQESKNAVSEQEELQTFFANSARNDDKKSSKSPVKGTIMSFFAKQKSAQKAPMSPIEVIEVDKSKTTPSFETIIWDCKVCTFNNSQRKKKAGGMFCEMCGSPHAQDVFVVDLTSPETSHAPHQVTPRQTEKKKQSSVICVSDDVRSLGPTENLLFCTNGHSKKRKFVHQPLHQKDLPNQSTALAFAVSQNSGRVTIHYFHTGESSLVNFEIDEVVDEETVDKMMQAKLARSNEGCVSLQPVYDELAIRNVLEKIDGSKIDLDHDFSSLASELKQFVTQYVGLREIEKKILKESGRPYPCFNLKKAILRDAPPSAQYSTTRYAGGAKERARERQGLGHANDTDMAVLQGRLCAYCGGDLPRASLAPGVQATYCSKDCTENGRLKRGGMFSSSKVREQVFALEGGVCGLCGINAHALYTRIIALQPAERLNALCNANWRLPKSAKALDRLLLDPKEGDFWNADHINAVAEGGGGCNLDNLRTLCVPCHVGETQTLSKRLKLSGGSKANKLSDTHRQIDIRSMLCAASSNNN</sequence>
<feature type="domain" description="Helicase C-terminal" evidence="6">
    <location>
        <begin position="356"/>
        <end position="513"/>
    </location>
</feature>
<evidence type="ECO:0000256" key="4">
    <source>
        <dbReference type="ARBA" id="ARBA00022840"/>
    </source>
</evidence>
<comment type="caution">
    <text evidence="7">The sequence shown here is derived from an EMBL/GenBank/DDBJ whole genome shotgun (WGS) entry which is preliminary data.</text>
</comment>
<reference evidence="7" key="2">
    <citation type="submission" date="2021-04" db="EMBL/GenBank/DDBJ databases">
        <authorList>
            <person name="Podell S."/>
        </authorList>
    </citation>
    <scope>NUCLEOTIDE SEQUENCE</scope>
    <source>
        <strain evidence="7">Hildebrandi</strain>
    </source>
</reference>
<dbReference type="GO" id="GO:0005524">
    <property type="term" value="F:ATP binding"/>
    <property type="evidence" value="ECO:0007669"/>
    <property type="project" value="UniProtKB-KW"/>
</dbReference>
<dbReference type="GO" id="GO:0043596">
    <property type="term" value="C:nuclear replication fork"/>
    <property type="evidence" value="ECO:0007669"/>
    <property type="project" value="TreeGrafter"/>
</dbReference>
<evidence type="ECO:0000313" key="8">
    <source>
        <dbReference type="Proteomes" id="UP000693970"/>
    </source>
</evidence>
<dbReference type="InterPro" id="IPR049730">
    <property type="entry name" value="SNF2/RAD54-like_C"/>
</dbReference>
<dbReference type="InterPro" id="IPR002711">
    <property type="entry name" value="HNH"/>
</dbReference>
<proteinExistence type="predicted"/>
<dbReference type="SMART" id="SM00490">
    <property type="entry name" value="HELICc"/>
    <property type="match status" value="1"/>
</dbReference>
<dbReference type="GO" id="GO:0031297">
    <property type="term" value="P:replication fork processing"/>
    <property type="evidence" value="ECO:0007669"/>
    <property type="project" value="TreeGrafter"/>
</dbReference>
<keyword evidence="3 7" id="KW-0347">Helicase</keyword>
<keyword evidence="8" id="KW-1185">Reference proteome</keyword>
<dbReference type="GO" id="GO:0004520">
    <property type="term" value="F:DNA endonuclease activity"/>
    <property type="evidence" value="ECO:0007669"/>
    <property type="project" value="TreeGrafter"/>
</dbReference>
<dbReference type="GO" id="GO:0004386">
    <property type="term" value="F:helicase activity"/>
    <property type="evidence" value="ECO:0007669"/>
    <property type="project" value="UniProtKB-KW"/>
</dbReference>
<keyword evidence="1" id="KW-0547">Nucleotide-binding</keyword>
<gene>
    <name evidence="7" type="ORF">IV203_034717</name>
</gene>
<dbReference type="EMBL" id="JAGRRH010000013">
    <property type="protein sequence ID" value="KAG7359619.1"/>
    <property type="molecule type" value="Genomic_DNA"/>
</dbReference>
<dbReference type="PANTHER" id="PTHR45766">
    <property type="entry name" value="DNA ANNEALING HELICASE AND ENDONUCLEASE ZRANB3 FAMILY MEMBER"/>
    <property type="match status" value="1"/>
</dbReference>
<dbReference type="CDD" id="cd18010">
    <property type="entry name" value="DEXHc_HARP_SMARCAL1"/>
    <property type="match status" value="1"/>
</dbReference>
<keyword evidence="4" id="KW-0067">ATP-binding</keyword>
<dbReference type="SMART" id="SM00487">
    <property type="entry name" value="DEXDc"/>
    <property type="match status" value="1"/>
</dbReference>
<dbReference type="InterPro" id="IPR001650">
    <property type="entry name" value="Helicase_C-like"/>
</dbReference>
<dbReference type="InterPro" id="IPR003615">
    <property type="entry name" value="HNH_nuc"/>
</dbReference>
<accession>A0A9K3LDD9</accession>
<dbReference type="GO" id="GO:0016787">
    <property type="term" value="F:hydrolase activity"/>
    <property type="evidence" value="ECO:0007669"/>
    <property type="project" value="UniProtKB-KW"/>
</dbReference>
<dbReference type="PROSITE" id="PS51194">
    <property type="entry name" value="HELICASE_CTER"/>
    <property type="match status" value="1"/>
</dbReference>
<evidence type="ECO:0000256" key="2">
    <source>
        <dbReference type="ARBA" id="ARBA00022801"/>
    </source>
</evidence>
<dbReference type="AlphaFoldDB" id="A0A9K3LDD9"/>
<evidence type="ECO:0000256" key="3">
    <source>
        <dbReference type="ARBA" id="ARBA00022806"/>
    </source>
</evidence>
<evidence type="ECO:0000313" key="7">
    <source>
        <dbReference type="EMBL" id="KAG7359619.1"/>
    </source>
</evidence>
<name>A0A9K3LDD9_9STRA</name>
<dbReference type="InterPro" id="IPR014001">
    <property type="entry name" value="Helicase_ATP-bd"/>
</dbReference>
<dbReference type="OrthoDB" id="2801544at2759"/>
<dbReference type="PANTHER" id="PTHR45766:SF3">
    <property type="entry name" value="DNA ANNEALING HELICASE AND ENDONUCLEASE ZRANB3"/>
    <property type="match status" value="1"/>
</dbReference>
<dbReference type="GO" id="GO:0006281">
    <property type="term" value="P:DNA repair"/>
    <property type="evidence" value="ECO:0007669"/>
    <property type="project" value="TreeGrafter"/>
</dbReference>
<dbReference type="GO" id="GO:0003676">
    <property type="term" value="F:nucleic acid binding"/>
    <property type="evidence" value="ECO:0007669"/>
    <property type="project" value="InterPro"/>
</dbReference>
<dbReference type="Pfam" id="PF00271">
    <property type="entry name" value="Helicase_C"/>
    <property type="match status" value="1"/>
</dbReference>
<evidence type="ECO:0000259" key="6">
    <source>
        <dbReference type="PROSITE" id="PS51194"/>
    </source>
</evidence>
<evidence type="ECO:0000259" key="5">
    <source>
        <dbReference type="PROSITE" id="PS51192"/>
    </source>
</evidence>
<dbReference type="CDD" id="cd00085">
    <property type="entry name" value="HNHc"/>
    <property type="match status" value="1"/>
</dbReference>
<dbReference type="Pfam" id="PF01844">
    <property type="entry name" value="HNH"/>
    <property type="match status" value="1"/>
</dbReference>
<dbReference type="CDD" id="cd18793">
    <property type="entry name" value="SF2_C_SNF"/>
    <property type="match status" value="1"/>
</dbReference>
<dbReference type="Pfam" id="PF00176">
    <property type="entry name" value="SNF2-rel_dom"/>
    <property type="match status" value="1"/>
</dbReference>
<organism evidence="7 8">
    <name type="scientific">Nitzschia inconspicua</name>
    <dbReference type="NCBI Taxonomy" id="303405"/>
    <lineage>
        <taxon>Eukaryota</taxon>
        <taxon>Sar</taxon>
        <taxon>Stramenopiles</taxon>
        <taxon>Ochrophyta</taxon>
        <taxon>Bacillariophyta</taxon>
        <taxon>Bacillariophyceae</taxon>
        <taxon>Bacillariophycidae</taxon>
        <taxon>Bacillariales</taxon>
        <taxon>Bacillariaceae</taxon>
        <taxon>Nitzschia</taxon>
    </lineage>
</organism>
<evidence type="ECO:0000256" key="1">
    <source>
        <dbReference type="ARBA" id="ARBA00022741"/>
    </source>
</evidence>
<reference evidence="7" key="1">
    <citation type="journal article" date="2021" name="Sci. Rep.">
        <title>Diploid genomic architecture of Nitzschia inconspicua, an elite biomass production diatom.</title>
        <authorList>
            <person name="Oliver A."/>
            <person name="Podell S."/>
            <person name="Pinowska A."/>
            <person name="Traller J.C."/>
            <person name="Smith S.R."/>
            <person name="McClure R."/>
            <person name="Beliaev A."/>
            <person name="Bohutskyi P."/>
            <person name="Hill E.A."/>
            <person name="Rabines A."/>
            <person name="Zheng H."/>
            <person name="Allen L.Z."/>
            <person name="Kuo A."/>
            <person name="Grigoriev I.V."/>
            <person name="Allen A.E."/>
            <person name="Hazlebeck D."/>
            <person name="Allen E.E."/>
        </authorList>
    </citation>
    <scope>NUCLEOTIDE SEQUENCE</scope>
    <source>
        <strain evidence="7">Hildebrandi</strain>
    </source>
</reference>